<dbReference type="GeneID" id="13994346"/>
<reference evidence="2 3" key="1">
    <citation type="submission" date="2011-10" db="EMBL/GenBank/DDBJ databases">
        <authorList>
            <person name="Burke D."/>
        </authorList>
    </citation>
    <scope>NUCLEOTIDE SEQUENCE [LARGE SCALE GENOMIC DNA]</scope>
    <source>
        <strain evidence="2">VB_CsaP_GAP-52</strain>
    </source>
</reference>
<dbReference type="Proteomes" id="UP000000456">
    <property type="component" value="Segment"/>
</dbReference>
<dbReference type="EMBL" id="JN882286">
    <property type="protein sequence ID" value="AFC22026.1"/>
    <property type="molecule type" value="Genomic_DNA"/>
</dbReference>
<feature type="region of interest" description="Disordered" evidence="1">
    <location>
        <begin position="1"/>
        <end position="26"/>
    </location>
</feature>
<dbReference type="RefSeq" id="YP_006987681.1">
    <property type="nucleotide sequence ID" value="NC_019402.1"/>
</dbReference>
<accession>K4F6U9</accession>
<evidence type="ECO:0000313" key="2">
    <source>
        <dbReference type="EMBL" id="AFC22026.1"/>
    </source>
</evidence>
<organism evidence="2 3">
    <name type="scientific">Cronobacter phage vB_CsaP_GAP52</name>
    <dbReference type="NCBI Taxonomy" id="1141137"/>
    <lineage>
        <taxon>Viruses</taxon>
        <taxon>Duplodnaviria</taxon>
        <taxon>Heunggongvirae</taxon>
        <taxon>Uroviricota</taxon>
        <taxon>Caudoviricetes</taxon>
        <taxon>Grimontviridae</taxon>
        <taxon>Crifsvirus</taxon>
        <taxon>Crifsvirus GAP52</taxon>
    </lineage>
</organism>
<proteinExistence type="predicted"/>
<name>K4F6U9_9CAUD</name>
<sequence length="43" mass="5044">MIGNSWWPALPTKKKEEKKEEAPKEYSPEVIEAVRKELESLPF</sequence>
<gene>
    <name evidence="2" type="ORF">GAP52_032</name>
</gene>
<evidence type="ECO:0000256" key="1">
    <source>
        <dbReference type="SAM" id="MobiDB-lite"/>
    </source>
</evidence>
<evidence type="ECO:0000313" key="3">
    <source>
        <dbReference type="Proteomes" id="UP000000456"/>
    </source>
</evidence>
<feature type="compositionally biased region" description="Basic and acidic residues" evidence="1">
    <location>
        <begin position="13"/>
        <end position="26"/>
    </location>
</feature>
<dbReference type="KEGG" id="vg:13994346"/>
<protein>
    <submittedName>
        <fullName evidence="2">Uncharacterized protein</fullName>
    </submittedName>
</protein>
<keyword evidence="3" id="KW-1185">Reference proteome</keyword>